<sequence length="432" mass="48067">MSEKARQTGCRSVDRKRVKRRPFKREWTSPCGQREVPVEESCEVGQRETRQDARRVPGRKGAEERLRSLGDGLFVKGSINEVPVIFTTDTGASKTIVSTKVYQRIPEGSKPVLSGSTSLRGASGVPFKEIGKGLFELRLGHVLVRREAIVAEIDDEVPLGYGVLTKGAAGSAEILNNQGVIVLDGQEVGGNDDFVEVSSVRRVDVGGLSESISNVRLISSPKSLNVNDGCLNEFVKHGLCRKTGNVVPEVPENNNMSVCIRFVEEAYCEGNHVSSQQNVEGLTTSSPLVKRSCADTEHVKWIAVNHEQAFQRKTEFDRRQKQSWAEANIEKIVKNGVQRAHEKAKGHLGHAEVKSVRRCFHLRDPLASCYDCQTYVAQWLIDESSGLAVRGKLKKTFNDPFITTPEVSTVNFVMRMCRNGPERLRYRCKFKP</sequence>
<evidence type="ECO:0000313" key="3">
    <source>
        <dbReference type="Proteomes" id="UP000828390"/>
    </source>
</evidence>
<reference evidence="2" key="1">
    <citation type="journal article" date="2019" name="bioRxiv">
        <title>The Genome of the Zebra Mussel, Dreissena polymorpha: A Resource for Invasive Species Research.</title>
        <authorList>
            <person name="McCartney M.A."/>
            <person name="Auch B."/>
            <person name="Kono T."/>
            <person name="Mallez S."/>
            <person name="Zhang Y."/>
            <person name="Obille A."/>
            <person name="Becker A."/>
            <person name="Abrahante J.E."/>
            <person name="Garbe J."/>
            <person name="Badalamenti J.P."/>
            <person name="Herman A."/>
            <person name="Mangelson H."/>
            <person name="Liachko I."/>
            <person name="Sullivan S."/>
            <person name="Sone E.D."/>
            <person name="Koren S."/>
            <person name="Silverstein K.A.T."/>
            <person name="Beckman K.B."/>
            <person name="Gohl D.M."/>
        </authorList>
    </citation>
    <scope>NUCLEOTIDE SEQUENCE</scope>
    <source>
        <strain evidence="2">Duluth1</strain>
        <tissue evidence="2">Whole animal</tissue>
    </source>
</reference>
<protein>
    <recommendedName>
        <fullName evidence="4">Peptidase A2 domain-containing protein</fullName>
    </recommendedName>
</protein>
<evidence type="ECO:0000256" key="1">
    <source>
        <dbReference type="SAM" id="MobiDB-lite"/>
    </source>
</evidence>
<dbReference type="SUPFAM" id="SSF50630">
    <property type="entry name" value="Acid proteases"/>
    <property type="match status" value="1"/>
</dbReference>
<evidence type="ECO:0000313" key="2">
    <source>
        <dbReference type="EMBL" id="KAH3714987.1"/>
    </source>
</evidence>
<dbReference type="Gene3D" id="2.40.70.10">
    <property type="entry name" value="Acid Proteases"/>
    <property type="match status" value="1"/>
</dbReference>
<dbReference type="Proteomes" id="UP000828390">
    <property type="component" value="Unassembled WGS sequence"/>
</dbReference>
<name>A0A9D4C0F7_DREPO</name>
<gene>
    <name evidence="2" type="ORF">DPMN_057690</name>
</gene>
<dbReference type="AlphaFoldDB" id="A0A9D4C0F7"/>
<dbReference type="InterPro" id="IPR021109">
    <property type="entry name" value="Peptidase_aspartic_dom_sf"/>
</dbReference>
<feature type="compositionally biased region" description="Basic residues" evidence="1">
    <location>
        <begin position="14"/>
        <end position="23"/>
    </location>
</feature>
<feature type="region of interest" description="Disordered" evidence="1">
    <location>
        <begin position="1"/>
        <end position="62"/>
    </location>
</feature>
<proteinExistence type="predicted"/>
<comment type="caution">
    <text evidence="2">The sequence shown here is derived from an EMBL/GenBank/DDBJ whole genome shotgun (WGS) entry which is preliminary data.</text>
</comment>
<accession>A0A9D4C0F7</accession>
<feature type="compositionally biased region" description="Basic and acidic residues" evidence="1">
    <location>
        <begin position="45"/>
        <end position="62"/>
    </location>
</feature>
<reference evidence="2" key="2">
    <citation type="submission" date="2020-11" db="EMBL/GenBank/DDBJ databases">
        <authorList>
            <person name="McCartney M.A."/>
            <person name="Auch B."/>
            <person name="Kono T."/>
            <person name="Mallez S."/>
            <person name="Becker A."/>
            <person name="Gohl D.M."/>
            <person name="Silverstein K.A.T."/>
            <person name="Koren S."/>
            <person name="Bechman K.B."/>
            <person name="Herman A."/>
            <person name="Abrahante J.E."/>
            <person name="Garbe J."/>
        </authorList>
    </citation>
    <scope>NUCLEOTIDE SEQUENCE</scope>
    <source>
        <strain evidence="2">Duluth1</strain>
        <tissue evidence="2">Whole animal</tissue>
    </source>
</reference>
<keyword evidence="3" id="KW-1185">Reference proteome</keyword>
<evidence type="ECO:0008006" key="4">
    <source>
        <dbReference type="Google" id="ProtNLM"/>
    </source>
</evidence>
<organism evidence="2 3">
    <name type="scientific">Dreissena polymorpha</name>
    <name type="common">Zebra mussel</name>
    <name type="synonym">Mytilus polymorpha</name>
    <dbReference type="NCBI Taxonomy" id="45954"/>
    <lineage>
        <taxon>Eukaryota</taxon>
        <taxon>Metazoa</taxon>
        <taxon>Spiralia</taxon>
        <taxon>Lophotrochozoa</taxon>
        <taxon>Mollusca</taxon>
        <taxon>Bivalvia</taxon>
        <taxon>Autobranchia</taxon>
        <taxon>Heteroconchia</taxon>
        <taxon>Euheterodonta</taxon>
        <taxon>Imparidentia</taxon>
        <taxon>Neoheterodontei</taxon>
        <taxon>Myida</taxon>
        <taxon>Dreissenoidea</taxon>
        <taxon>Dreissenidae</taxon>
        <taxon>Dreissena</taxon>
    </lineage>
</organism>
<dbReference type="EMBL" id="JAIWYP010000013">
    <property type="protein sequence ID" value="KAH3714987.1"/>
    <property type="molecule type" value="Genomic_DNA"/>
</dbReference>